<gene>
    <name evidence="4" type="ORF">K489DRAFT_388736</name>
</gene>
<feature type="region of interest" description="Disordered" evidence="1">
    <location>
        <begin position="201"/>
        <end position="226"/>
    </location>
</feature>
<reference evidence="4" key="2">
    <citation type="submission" date="2020-04" db="EMBL/GenBank/DDBJ databases">
        <authorList>
            <consortium name="NCBI Genome Project"/>
        </authorList>
    </citation>
    <scope>NUCLEOTIDE SEQUENCE</scope>
    <source>
        <strain evidence="4">CBS 342.82</strain>
    </source>
</reference>
<dbReference type="GeneID" id="54364243"/>
<dbReference type="GO" id="GO:0031982">
    <property type="term" value="C:vesicle"/>
    <property type="evidence" value="ECO:0007669"/>
    <property type="project" value="TreeGrafter"/>
</dbReference>
<dbReference type="FunFam" id="1.25.40.10:FF:000354">
    <property type="entry name" value="UBA domain-containing protein 7"/>
    <property type="match status" value="1"/>
</dbReference>
<feature type="compositionally biased region" description="Basic and acidic residues" evidence="1">
    <location>
        <begin position="208"/>
        <end position="219"/>
    </location>
</feature>
<dbReference type="OrthoDB" id="1717591at2759"/>
<dbReference type="InterPro" id="IPR015940">
    <property type="entry name" value="UBA"/>
</dbReference>
<dbReference type="SMART" id="SM00165">
    <property type="entry name" value="UBA"/>
    <property type="match status" value="1"/>
</dbReference>
<dbReference type="GO" id="GO:0030276">
    <property type="term" value="F:clathrin binding"/>
    <property type="evidence" value="ECO:0007669"/>
    <property type="project" value="TreeGrafter"/>
</dbReference>
<dbReference type="GO" id="GO:0005737">
    <property type="term" value="C:cytoplasm"/>
    <property type="evidence" value="ECO:0007669"/>
    <property type="project" value="TreeGrafter"/>
</dbReference>
<dbReference type="PANTHER" id="PTHR23172:SF19">
    <property type="entry name" value="J DOMAIN-CONTAINING PROTEIN"/>
    <property type="match status" value="1"/>
</dbReference>
<name>A0A6J3M7M2_9PEZI</name>
<dbReference type="InterPro" id="IPR036869">
    <property type="entry name" value="J_dom_sf"/>
</dbReference>
<reference evidence="4" key="3">
    <citation type="submission" date="2025-08" db="UniProtKB">
        <authorList>
            <consortium name="RefSeq"/>
        </authorList>
    </citation>
    <scope>IDENTIFICATION</scope>
    <source>
        <strain evidence="4">CBS 342.82</strain>
    </source>
</reference>
<dbReference type="Gene3D" id="1.10.8.10">
    <property type="entry name" value="DNA helicase RuvA subunit, C-terminal domain"/>
    <property type="match status" value="1"/>
</dbReference>
<dbReference type="FunFam" id="1.10.287.110:FF:000002">
    <property type="entry name" value="putative tyrosine-protein phosphatase auxilin isoform X2"/>
    <property type="match status" value="1"/>
</dbReference>
<feature type="compositionally biased region" description="Polar residues" evidence="1">
    <location>
        <begin position="108"/>
        <end position="134"/>
    </location>
</feature>
<dbReference type="PROSITE" id="PS50030">
    <property type="entry name" value="UBA"/>
    <property type="match status" value="1"/>
</dbReference>
<dbReference type="GO" id="GO:0072583">
    <property type="term" value="P:clathrin-dependent endocytosis"/>
    <property type="evidence" value="ECO:0007669"/>
    <property type="project" value="TreeGrafter"/>
</dbReference>
<feature type="domain" description="UBA" evidence="2">
    <location>
        <begin position="253"/>
        <end position="294"/>
    </location>
</feature>
<feature type="compositionally biased region" description="Polar residues" evidence="1">
    <location>
        <begin position="313"/>
        <end position="326"/>
    </location>
</feature>
<feature type="compositionally biased region" description="Polar residues" evidence="1">
    <location>
        <begin position="23"/>
        <end position="35"/>
    </location>
</feature>
<evidence type="ECO:0000256" key="1">
    <source>
        <dbReference type="SAM" id="MobiDB-lite"/>
    </source>
</evidence>
<feature type="compositionally biased region" description="Polar residues" evidence="1">
    <location>
        <begin position="43"/>
        <end position="60"/>
    </location>
</feature>
<dbReference type="Gene3D" id="1.10.287.110">
    <property type="entry name" value="DnaJ domain"/>
    <property type="match status" value="1"/>
</dbReference>
<dbReference type="RefSeq" id="XP_033459883.1">
    <property type="nucleotide sequence ID" value="XM_033606443.1"/>
</dbReference>
<feature type="compositionally biased region" description="Basic and acidic residues" evidence="1">
    <location>
        <begin position="327"/>
        <end position="357"/>
    </location>
</feature>
<feature type="compositionally biased region" description="Low complexity" evidence="1">
    <location>
        <begin position="455"/>
        <end position="464"/>
    </location>
</feature>
<dbReference type="GO" id="GO:0072318">
    <property type="term" value="P:clathrin coat disassembly"/>
    <property type="evidence" value="ECO:0007669"/>
    <property type="project" value="TreeGrafter"/>
</dbReference>
<feature type="region of interest" description="Disordered" evidence="1">
    <location>
        <begin position="388"/>
        <end position="464"/>
    </location>
</feature>
<feature type="compositionally biased region" description="Basic and acidic residues" evidence="1">
    <location>
        <begin position="241"/>
        <end position="255"/>
    </location>
</feature>
<dbReference type="InterPro" id="IPR009060">
    <property type="entry name" value="UBA-like_sf"/>
</dbReference>
<protein>
    <recommendedName>
        <fullName evidence="2">UBA domain-containing protein</fullName>
    </recommendedName>
</protein>
<dbReference type="InterPro" id="IPR011990">
    <property type="entry name" value="TPR-like_helical_dom_sf"/>
</dbReference>
<proteinExistence type="predicted"/>
<feature type="region of interest" description="Disordered" evidence="1">
    <location>
        <begin position="238"/>
        <end position="258"/>
    </location>
</feature>
<evidence type="ECO:0000313" key="3">
    <source>
        <dbReference type="Proteomes" id="UP000504637"/>
    </source>
</evidence>
<accession>A0A6J3M7M2</accession>
<feature type="compositionally biased region" description="Low complexity" evidence="1">
    <location>
        <begin position="606"/>
        <end position="628"/>
    </location>
</feature>
<feature type="region of interest" description="Disordered" evidence="1">
    <location>
        <begin position="1"/>
        <end position="138"/>
    </location>
</feature>
<dbReference type="Gene3D" id="1.25.40.10">
    <property type="entry name" value="Tetratricopeptide repeat domain"/>
    <property type="match status" value="1"/>
</dbReference>
<dbReference type="PANTHER" id="PTHR23172">
    <property type="entry name" value="AUXILIN/CYCLIN G-ASSOCIATED KINASE-RELATED"/>
    <property type="match status" value="1"/>
</dbReference>
<evidence type="ECO:0000259" key="2">
    <source>
        <dbReference type="PROSITE" id="PS50030"/>
    </source>
</evidence>
<feature type="region of interest" description="Disordered" evidence="1">
    <location>
        <begin position="296"/>
        <end position="357"/>
    </location>
</feature>
<dbReference type="AlphaFoldDB" id="A0A6J3M7M2"/>
<dbReference type="SUPFAM" id="SSF46934">
    <property type="entry name" value="UBA-like"/>
    <property type="match status" value="1"/>
</dbReference>
<organism evidence="4">
    <name type="scientific">Dissoconium aciculare CBS 342.82</name>
    <dbReference type="NCBI Taxonomy" id="1314786"/>
    <lineage>
        <taxon>Eukaryota</taxon>
        <taxon>Fungi</taxon>
        <taxon>Dikarya</taxon>
        <taxon>Ascomycota</taxon>
        <taxon>Pezizomycotina</taxon>
        <taxon>Dothideomycetes</taxon>
        <taxon>Dothideomycetidae</taxon>
        <taxon>Mycosphaerellales</taxon>
        <taxon>Dissoconiaceae</taxon>
        <taxon>Dissoconium</taxon>
    </lineage>
</organism>
<dbReference type="SUPFAM" id="SSF48452">
    <property type="entry name" value="TPR-like"/>
    <property type="match status" value="1"/>
</dbReference>
<keyword evidence="3" id="KW-1185">Reference proteome</keyword>
<evidence type="ECO:0000313" key="4">
    <source>
        <dbReference type="RefSeq" id="XP_033459883.1"/>
    </source>
</evidence>
<feature type="compositionally biased region" description="Pro residues" evidence="1">
    <location>
        <begin position="434"/>
        <end position="446"/>
    </location>
</feature>
<feature type="region of interest" description="Disordered" evidence="1">
    <location>
        <begin position="598"/>
        <end position="638"/>
    </location>
</feature>
<dbReference type="Pfam" id="PF22562">
    <property type="entry name" value="UBA_7"/>
    <property type="match status" value="1"/>
</dbReference>
<dbReference type="SUPFAM" id="SSF46565">
    <property type="entry name" value="Chaperone J-domain"/>
    <property type="match status" value="1"/>
</dbReference>
<dbReference type="Proteomes" id="UP000504637">
    <property type="component" value="Unplaced"/>
</dbReference>
<reference evidence="4" key="1">
    <citation type="submission" date="2020-01" db="EMBL/GenBank/DDBJ databases">
        <authorList>
            <consortium name="DOE Joint Genome Institute"/>
            <person name="Haridas S."/>
            <person name="Albert R."/>
            <person name="Binder M."/>
            <person name="Bloem J."/>
            <person name="Labutti K."/>
            <person name="Salamov A."/>
            <person name="Andreopoulos B."/>
            <person name="Baker S.E."/>
            <person name="Barry K."/>
            <person name="Bills G."/>
            <person name="Bluhm B.H."/>
            <person name="Cannon C."/>
            <person name="Castanera R."/>
            <person name="Culley D.E."/>
            <person name="Daum C."/>
            <person name="Ezra D."/>
            <person name="Gonzalez J.B."/>
            <person name="Henrissat B."/>
            <person name="Kuo A."/>
            <person name="Liang C."/>
            <person name="Lipzen A."/>
            <person name="Lutzoni F."/>
            <person name="Magnuson J."/>
            <person name="Mondo S."/>
            <person name="Nolan M."/>
            <person name="Ohm R."/>
            <person name="Pangilinan J."/>
            <person name="Park H.-J."/>
            <person name="Ramirez L."/>
            <person name="Alfaro M."/>
            <person name="Sun H."/>
            <person name="Tritt A."/>
            <person name="Yoshinaga Y."/>
            <person name="Zwiers L.-H."/>
            <person name="Turgeon B.G."/>
            <person name="Goodwin S.B."/>
            <person name="Spatafora J.W."/>
            <person name="Crous P.W."/>
            <person name="Grigoriev I.V."/>
        </authorList>
    </citation>
    <scope>NUCLEOTIDE SEQUENCE</scope>
    <source>
        <strain evidence="4">CBS 342.82</strain>
    </source>
</reference>
<sequence length="764" mass="82056">MDDLLGEDWQTASKPKPVDATARNLSYGLQHNSLRASPAIPTSGVTTPQSISRPSSTTPAVKNPPQKDRFENLLSLKSQKPTKPLTLLEQQQKALSEKRRQQEEQSQLWDTLGSNVNDNQARSGTPKLGQSYSGGSKDEEDDILAAFNKAAPVNNASHFPPPRAETLSGGNTIASTSFSQNPDSSLEVFNDDDDPFGLGTIANGSNRARNEPGVTHHDNDEEDILGDLGRPISELAPKKAATRENAPRVATREPQQDGAVAELVDMGFPIDNARLALAENDGDVQRAVGWLLQQAHEESKQKAKQNLPERQQAPPSTEAIPSSQSRDAQRRAGADRHGGNTGARRHDTASPARSDKDAAQIASELGNKLFKGANSLWKASQKQMTKTIAEFQQERDSSSPKWMQEAVADTSRSGSQNRARQAADNRRSDHKKPPPISRAPAPPTRPTPAKRDIPAVSASALSSSAAHRKIGGEAFKRGDFGSAHESYTRALTPLPATHPVTIIVLVNRCLTALKTGDAKMAVADADRALAIIGDSKGIGEVIDLGAGEASKDMRDFYGKALMRKAEALEHLEKWTEAAGVWHIAIAAGIGGATSIRGRDRCEKASAPQTAAPKPRPATTAPRANTAPPSAGLQRPAVSSATSAEAVKKLRAANAAAEKADDEKFALYDQVEARLASWKGGKADNLRALLQSLDAVLWPEAGWKKVGMSDLVMPNKVKIIYMKAIAKVHPDKIPQDATTEQRMISGAVFSALNEAWDKFKTDNNL</sequence>